<evidence type="ECO:0000256" key="1">
    <source>
        <dbReference type="ARBA" id="ARBA00004141"/>
    </source>
</evidence>
<protein>
    <submittedName>
        <fullName evidence="7">Uncharacterized protein</fullName>
    </submittedName>
</protein>
<keyword evidence="3 6" id="KW-1133">Transmembrane helix</keyword>
<feature type="transmembrane region" description="Helical" evidence="6">
    <location>
        <begin position="287"/>
        <end position="306"/>
    </location>
</feature>
<name>A0A9X0AW34_9HELO</name>
<accession>A0A9X0AW34</accession>
<evidence type="ECO:0000256" key="2">
    <source>
        <dbReference type="ARBA" id="ARBA00022692"/>
    </source>
</evidence>
<comment type="caution">
    <text evidence="7">The sequence shown here is derived from an EMBL/GenBank/DDBJ whole genome shotgun (WGS) entry which is preliminary data.</text>
</comment>
<evidence type="ECO:0000256" key="5">
    <source>
        <dbReference type="SAM" id="MobiDB-lite"/>
    </source>
</evidence>
<dbReference type="Pfam" id="PF07690">
    <property type="entry name" value="MFS_1"/>
    <property type="match status" value="1"/>
</dbReference>
<dbReference type="GO" id="GO:0016020">
    <property type="term" value="C:membrane"/>
    <property type="evidence" value="ECO:0007669"/>
    <property type="project" value="UniProtKB-SubCell"/>
</dbReference>
<dbReference type="Gene3D" id="1.20.1250.20">
    <property type="entry name" value="MFS general substrate transporter like domains"/>
    <property type="match status" value="1"/>
</dbReference>
<dbReference type="PANTHER" id="PTHR23507:SF1">
    <property type="entry name" value="FI18259P1-RELATED"/>
    <property type="match status" value="1"/>
</dbReference>
<feature type="transmembrane region" description="Helical" evidence="6">
    <location>
        <begin position="216"/>
        <end position="236"/>
    </location>
</feature>
<feature type="transmembrane region" description="Helical" evidence="6">
    <location>
        <begin position="394"/>
        <end position="413"/>
    </location>
</feature>
<feature type="transmembrane region" description="Helical" evidence="6">
    <location>
        <begin position="461"/>
        <end position="482"/>
    </location>
</feature>
<dbReference type="InterPro" id="IPR036259">
    <property type="entry name" value="MFS_trans_sf"/>
</dbReference>
<evidence type="ECO:0000256" key="3">
    <source>
        <dbReference type="ARBA" id="ARBA00022989"/>
    </source>
</evidence>
<evidence type="ECO:0000256" key="4">
    <source>
        <dbReference type="ARBA" id="ARBA00023136"/>
    </source>
</evidence>
<feature type="transmembrane region" description="Helical" evidence="6">
    <location>
        <begin position="51"/>
        <end position="75"/>
    </location>
</feature>
<dbReference type="PANTHER" id="PTHR23507">
    <property type="entry name" value="ZGC:174356"/>
    <property type="match status" value="1"/>
</dbReference>
<feature type="transmembrane region" description="Helical" evidence="6">
    <location>
        <begin position="96"/>
        <end position="115"/>
    </location>
</feature>
<dbReference type="AlphaFoldDB" id="A0A9X0AW34"/>
<gene>
    <name evidence="7" type="ORF">OCU04_000191</name>
</gene>
<dbReference type="GO" id="GO:0022857">
    <property type="term" value="F:transmembrane transporter activity"/>
    <property type="evidence" value="ECO:0007669"/>
    <property type="project" value="InterPro"/>
</dbReference>
<reference evidence="7" key="1">
    <citation type="submission" date="2022-11" db="EMBL/GenBank/DDBJ databases">
        <title>Genome Resource of Sclerotinia nivalis Strain SnTB1, a Plant Pathogen Isolated from American Ginseng.</title>
        <authorList>
            <person name="Fan S."/>
        </authorList>
    </citation>
    <scope>NUCLEOTIDE SEQUENCE</scope>
    <source>
        <strain evidence="7">SnTB1</strain>
    </source>
</reference>
<feature type="transmembrane region" description="Helical" evidence="6">
    <location>
        <begin position="434"/>
        <end position="455"/>
    </location>
</feature>
<keyword evidence="4 6" id="KW-0472">Membrane</keyword>
<keyword evidence="8" id="KW-1185">Reference proteome</keyword>
<organism evidence="7 8">
    <name type="scientific">Sclerotinia nivalis</name>
    <dbReference type="NCBI Taxonomy" id="352851"/>
    <lineage>
        <taxon>Eukaryota</taxon>
        <taxon>Fungi</taxon>
        <taxon>Dikarya</taxon>
        <taxon>Ascomycota</taxon>
        <taxon>Pezizomycotina</taxon>
        <taxon>Leotiomycetes</taxon>
        <taxon>Helotiales</taxon>
        <taxon>Sclerotiniaceae</taxon>
        <taxon>Sclerotinia</taxon>
    </lineage>
</organism>
<keyword evidence="2 6" id="KW-0812">Transmembrane</keyword>
<evidence type="ECO:0000313" key="8">
    <source>
        <dbReference type="Proteomes" id="UP001152300"/>
    </source>
</evidence>
<evidence type="ECO:0000313" key="7">
    <source>
        <dbReference type="EMBL" id="KAJ8069775.1"/>
    </source>
</evidence>
<dbReference type="OrthoDB" id="5425648at2759"/>
<feature type="region of interest" description="Disordered" evidence="5">
    <location>
        <begin position="1"/>
        <end position="29"/>
    </location>
</feature>
<proteinExistence type="predicted"/>
<evidence type="ECO:0000256" key="6">
    <source>
        <dbReference type="SAM" id="Phobius"/>
    </source>
</evidence>
<dbReference type="Proteomes" id="UP001152300">
    <property type="component" value="Unassembled WGS sequence"/>
</dbReference>
<dbReference type="InterPro" id="IPR011701">
    <property type="entry name" value="MFS"/>
</dbReference>
<feature type="transmembrane region" description="Helical" evidence="6">
    <location>
        <begin position="188"/>
        <end position="210"/>
    </location>
</feature>
<dbReference type="SUPFAM" id="SSF103473">
    <property type="entry name" value="MFS general substrate transporter"/>
    <property type="match status" value="1"/>
</dbReference>
<dbReference type="EMBL" id="JAPEIS010000001">
    <property type="protein sequence ID" value="KAJ8069775.1"/>
    <property type="molecule type" value="Genomic_DNA"/>
</dbReference>
<sequence>MDLLGDDARDENEATPLWRNGGEGPGQIRSRTSSIFQETFPKDMEGLNPTLILPISFLAALGMAATSATSIFAYATLLCKDPKRCKGSEQKDYAGSVALSVSIANICSLLALGPFDKLSRRHRKTGLALWIICRSMSVGVLALGVYFGRIEIALSSKVFQGLASDNLLHFNLNAIYTRAAYKAQVSQLIGASLALFMIGISISPAIAGLFQDFTTSFLMAGGMFAVTIIYLLFFVGGKRQPENPVRSFPKDTNLRQSVRINSFTKTKLLSLTEIIFSPLQPFYSRPASLLVGLALLIYTAVQSYIFSLIMVHTSLVFGFTSKQNGLLLSIVHAVSAIYLFLVLFGIPQMAQQVQMTEEATRMPILGSRDAKLALISMCTHIAALLGFANSSQVWEIYAISALLALGLATPSFIKSSFLKGFPKKDGPEAMGALAMMETLGSLFSPIIMGTCQVLWPGKRVFYAGAGMMVLGAAMFGIAALTFNVDMSPDEDE</sequence>
<feature type="compositionally biased region" description="Acidic residues" evidence="5">
    <location>
        <begin position="1"/>
        <end position="10"/>
    </location>
</feature>
<comment type="subcellular location">
    <subcellularLocation>
        <location evidence="1">Membrane</location>
        <topology evidence="1">Multi-pass membrane protein</topology>
    </subcellularLocation>
</comment>
<feature type="transmembrane region" description="Helical" evidence="6">
    <location>
        <begin position="127"/>
        <end position="147"/>
    </location>
</feature>
<feature type="transmembrane region" description="Helical" evidence="6">
    <location>
        <begin position="326"/>
        <end position="346"/>
    </location>
</feature>